<keyword evidence="5" id="KW-1185">Reference proteome</keyword>
<evidence type="ECO:0000313" key="4">
    <source>
        <dbReference type="EMBL" id="BDG01205.1"/>
    </source>
</evidence>
<dbReference type="Pfam" id="PF16976">
    <property type="entry name" value="RcpC"/>
    <property type="match status" value="1"/>
</dbReference>
<dbReference type="InterPro" id="IPR031571">
    <property type="entry name" value="RcpC_dom"/>
</dbReference>
<dbReference type="Proteomes" id="UP001162891">
    <property type="component" value="Chromosome"/>
</dbReference>
<accession>A0ABM7WP04</accession>
<dbReference type="Pfam" id="PF08666">
    <property type="entry name" value="SAF"/>
    <property type="match status" value="1"/>
</dbReference>
<feature type="region of interest" description="Disordered" evidence="1">
    <location>
        <begin position="1"/>
        <end position="20"/>
    </location>
</feature>
<proteinExistence type="predicted"/>
<dbReference type="EMBL" id="AP025591">
    <property type="protein sequence ID" value="BDG01205.1"/>
    <property type="molecule type" value="Genomic_DNA"/>
</dbReference>
<evidence type="ECO:0000259" key="3">
    <source>
        <dbReference type="SMART" id="SM00858"/>
    </source>
</evidence>
<gene>
    <name evidence="4" type="ORF">AMOR_02010</name>
</gene>
<evidence type="ECO:0000256" key="1">
    <source>
        <dbReference type="SAM" id="MobiDB-lite"/>
    </source>
</evidence>
<dbReference type="RefSeq" id="WP_248357598.1">
    <property type="nucleotide sequence ID" value="NZ_AP025591.1"/>
</dbReference>
<dbReference type="InterPro" id="IPR013974">
    <property type="entry name" value="SAF"/>
</dbReference>
<dbReference type="InterPro" id="IPR017592">
    <property type="entry name" value="Pilus_assmbl_Flp-typ_CpaB"/>
</dbReference>
<keyword evidence="2" id="KW-1133">Transmembrane helix</keyword>
<keyword evidence="2" id="KW-0472">Membrane</keyword>
<feature type="domain" description="SAF" evidence="3">
    <location>
        <begin position="59"/>
        <end position="121"/>
    </location>
</feature>
<sequence>MAIRSEDTQPQPPPGKHKKSVPVRGIVLLTLAVVAAIAAAALLTRYMDARVAAARVPTTRIVVAAVDIPIATPIKAEWLQQVDWPATARPEGAVADPAALVNQVCVVTVYRGEPVLSAKLASGAGARSGLATLVPEGMRAVAVRVDEVVGVAGFIHPGDHVDVIVTMQPRQEAPFVSKIVLQNIKVLAVGKDIEHRGKDAREAVPVTVATLTVTSEEAERLALSASKGHILLALRGLTDELYADTRGITPPVLLATAAPEPPPVVAAAHRPAGRPAPRAVVPAAAAAPNKQVIEILRGDLYEKRAFEAQETHP</sequence>
<dbReference type="CDD" id="cd11614">
    <property type="entry name" value="SAF_CpaB_FlgA_like"/>
    <property type="match status" value="1"/>
</dbReference>
<keyword evidence="2" id="KW-0812">Transmembrane</keyword>
<organism evidence="4 5">
    <name type="scientific">Anaeromyxobacter oryzae</name>
    <dbReference type="NCBI Taxonomy" id="2918170"/>
    <lineage>
        <taxon>Bacteria</taxon>
        <taxon>Pseudomonadati</taxon>
        <taxon>Myxococcota</taxon>
        <taxon>Myxococcia</taxon>
        <taxon>Myxococcales</taxon>
        <taxon>Cystobacterineae</taxon>
        <taxon>Anaeromyxobacteraceae</taxon>
        <taxon>Anaeromyxobacter</taxon>
    </lineage>
</organism>
<evidence type="ECO:0000256" key="2">
    <source>
        <dbReference type="SAM" id="Phobius"/>
    </source>
</evidence>
<dbReference type="SMART" id="SM00858">
    <property type="entry name" value="SAF"/>
    <property type="match status" value="1"/>
</dbReference>
<reference evidence="5" key="1">
    <citation type="journal article" date="2022" name="Int. J. Syst. Evol. Microbiol.">
        <title>Anaeromyxobacter oryzae sp. nov., Anaeromyxobacter diazotrophicus sp. nov. and Anaeromyxobacter paludicola sp. nov., isolated from paddy soils.</title>
        <authorList>
            <person name="Itoh H."/>
            <person name="Xu Z."/>
            <person name="Mise K."/>
            <person name="Masuda Y."/>
            <person name="Ushijima N."/>
            <person name="Hayakawa C."/>
            <person name="Shiratori Y."/>
            <person name="Senoo K."/>
        </authorList>
    </citation>
    <scope>NUCLEOTIDE SEQUENCE [LARGE SCALE GENOMIC DNA]</scope>
    <source>
        <strain evidence="5">Red232</strain>
    </source>
</reference>
<evidence type="ECO:0000313" key="5">
    <source>
        <dbReference type="Proteomes" id="UP001162891"/>
    </source>
</evidence>
<feature type="transmembrane region" description="Helical" evidence="2">
    <location>
        <begin position="21"/>
        <end position="43"/>
    </location>
</feature>
<name>A0ABM7WP04_9BACT</name>
<protein>
    <recommendedName>
        <fullName evidence="3">SAF domain-containing protein</fullName>
    </recommendedName>
</protein>
<dbReference type="NCBIfam" id="TIGR03177">
    <property type="entry name" value="pilus_cpaB"/>
    <property type="match status" value="1"/>
</dbReference>